<dbReference type="InterPro" id="IPR011761">
    <property type="entry name" value="ATP-grasp"/>
</dbReference>
<dbReference type="PANTHER" id="PTHR21621:SF0">
    <property type="entry name" value="BETA-CITRYLGLUTAMATE SYNTHASE B-RELATED"/>
    <property type="match status" value="1"/>
</dbReference>
<dbReference type="Proteomes" id="UP000198729">
    <property type="component" value="Unassembled WGS sequence"/>
</dbReference>
<dbReference type="GO" id="GO:0005737">
    <property type="term" value="C:cytoplasm"/>
    <property type="evidence" value="ECO:0007669"/>
    <property type="project" value="TreeGrafter"/>
</dbReference>
<gene>
    <name evidence="3" type="ORF">NSMM_420026</name>
</gene>
<protein>
    <recommendedName>
        <fullName evidence="2">ATP-grasp domain-containing protein</fullName>
    </recommendedName>
</protein>
<dbReference type="Pfam" id="PF08443">
    <property type="entry name" value="RimK"/>
    <property type="match status" value="2"/>
</dbReference>
<dbReference type="GO" id="GO:0046872">
    <property type="term" value="F:metal ion binding"/>
    <property type="evidence" value="ECO:0007669"/>
    <property type="project" value="InterPro"/>
</dbReference>
<dbReference type="GO" id="GO:0005524">
    <property type="term" value="F:ATP binding"/>
    <property type="evidence" value="ECO:0007669"/>
    <property type="project" value="UniProtKB-UniRule"/>
</dbReference>
<keyword evidence="4" id="KW-1185">Reference proteome</keyword>
<dbReference type="InterPro" id="IPR013651">
    <property type="entry name" value="ATP-grasp_RimK-type"/>
</dbReference>
<dbReference type="InterPro" id="IPR013815">
    <property type="entry name" value="ATP_grasp_subdomain_1"/>
</dbReference>
<dbReference type="Gene3D" id="3.30.470.20">
    <property type="entry name" value="ATP-grasp fold, B domain"/>
    <property type="match status" value="1"/>
</dbReference>
<keyword evidence="1" id="KW-0067">ATP-binding</keyword>
<keyword evidence="1" id="KW-0547">Nucleotide-binding</keyword>
<dbReference type="PANTHER" id="PTHR21621">
    <property type="entry name" value="RIBOSOMAL PROTEIN S6 MODIFICATION PROTEIN"/>
    <property type="match status" value="1"/>
</dbReference>
<dbReference type="AlphaFoldDB" id="A0A1G5SFJ7"/>
<reference evidence="3 4" key="1">
    <citation type="submission" date="2016-10" db="EMBL/GenBank/DDBJ databases">
        <authorList>
            <person name="de Groot N.N."/>
        </authorList>
    </citation>
    <scope>NUCLEOTIDE SEQUENCE [LARGE SCALE GENOMIC DNA]</scope>
    <source>
        <strain evidence="3">1</strain>
    </source>
</reference>
<dbReference type="PROSITE" id="PS50975">
    <property type="entry name" value="ATP_GRASP"/>
    <property type="match status" value="1"/>
</dbReference>
<dbReference type="GO" id="GO:0018169">
    <property type="term" value="F:ribosomal S6-glutamic acid ligase activity"/>
    <property type="evidence" value="ECO:0007669"/>
    <property type="project" value="TreeGrafter"/>
</dbReference>
<dbReference type="RefSeq" id="WP_090286584.1">
    <property type="nucleotide sequence ID" value="NZ_FMWO01000050.1"/>
</dbReference>
<evidence type="ECO:0000259" key="2">
    <source>
        <dbReference type="PROSITE" id="PS50975"/>
    </source>
</evidence>
<dbReference type="GO" id="GO:0009432">
    <property type="term" value="P:SOS response"/>
    <property type="evidence" value="ECO:0007669"/>
    <property type="project" value="TreeGrafter"/>
</dbReference>
<evidence type="ECO:0000313" key="4">
    <source>
        <dbReference type="Proteomes" id="UP000198729"/>
    </source>
</evidence>
<accession>A0A1G5SFJ7</accession>
<evidence type="ECO:0000313" key="3">
    <source>
        <dbReference type="EMBL" id="SCZ85898.1"/>
    </source>
</evidence>
<dbReference type="EMBL" id="FMWO01000050">
    <property type="protein sequence ID" value="SCZ85898.1"/>
    <property type="molecule type" value="Genomic_DNA"/>
</dbReference>
<dbReference type="SUPFAM" id="SSF56059">
    <property type="entry name" value="Glutathione synthetase ATP-binding domain-like"/>
    <property type="match status" value="1"/>
</dbReference>
<sequence length="345" mass="39753">MNKPIIAIQQDNQQLSSGRWQSFSARWHELALQQGITTRDVDIFSNSVDWLDQLQDCDAFMWWFAQPLSVSRPGRRLIAALSQVGKLSTFPNLNTIWHFDDKVAGFYLLRLAGIPTPKTWVFWSRRQADEFIATASYPLVLKLSAGIISKNVELVHNAREARHHLHALFGSGMYALPPANLPFRWFIRRMSEALRILLSRETDEEFHKGYLLLQEFLPGNEFDIRITVIGERAFAFRRHNRPNDFRASGSGRIDWDPAYIPQAALLLAFKTARILQTQSLAVDILWRDGEPIIVEISYYYEGWAIEACPGHWTLHDHTPLPVWTDGSMKPEDAIWEDFVTHLGIQ</sequence>
<organism evidence="3 4">
    <name type="scientific">Nitrosomonas mobilis</name>
    <dbReference type="NCBI Taxonomy" id="51642"/>
    <lineage>
        <taxon>Bacteria</taxon>
        <taxon>Pseudomonadati</taxon>
        <taxon>Pseudomonadota</taxon>
        <taxon>Betaproteobacteria</taxon>
        <taxon>Nitrosomonadales</taxon>
        <taxon>Nitrosomonadaceae</taxon>
        <taxon>Nitrosomonas</taxon>
    </lineage>
</organism>
<dbReference type="Gene3D" id="3.30.1490.20">
    <property type="entry name" value="ATP-grasp fold, A domain"/>
    <property type="match status" value="1"/>
</dbReference>
<evidence type="ECO:0000256" key="1">
    <source>
        <dbReference type="PROSITE-ProRule" id="PRU00409"/>
    </source>
</evidence>
<dbReference type="OrthoDB" id="1704979at2"/>
<feature type="domain" description="ATP-grasp" evidence="2">
    <location>
        <begin position="106"/>
        <end position="322"/>
    </location>
</feature>
<proteinExistence type="predicted"/>
<dbReference type="STRING" id="51642.NSMM_420026"/>
<name>A0A1G5SFJ7_9PROT</name>